<evidence type="ECO:0000313" key="4">
    <source>
        <dbReference type="Proteomes" id="UP001199916"/>
    </source>
</evidence>
<dbReference type="RefSeq" id="WP_019423850.1">
    <property type="nucleotide sequence ID" value="NZ_JAJNBZ010000018.1"/>
</dbReference>
<feature type="transmembrane region" description="Helical" evidence="1">
    <location>
        <begin position="6"/>
        <end position="25"/>
    </location>
</feature>
<keyword evidence="4" id="KW-1185">Reference proteome</keyword>
<keyword evidence="1" id="KW-0812">Transmembrane</keyword>
<name>A0ABS8YI32_9BACL</name>
<keyword evidence="1" id="KW-0472">Membrane</keyword>
<dbReference type="InterPro" id="IPR054331">
    <property type="entry name" value="LiaF_TM"/>
</dbReference>
<comment type="caution">
    <text evidence="3">The sequence shown here is derived from an EMBL/GenBank/DDBJ whole genome shotgun (WGS) entry which is preliminary data.</text>
</comment>
<gene>
    <name evidence="3" type="ORF">LQV63_19995</name>
</gene>
<evidence type="ECO:0000256" key="1">
    <source>
        <dbReference type="SAM" id="Phobius"/>
    </source>
</evidence>
<dbReference type="EMBL" id="JAJNBZ010000018">
    <property type="protein sequence ID" value="MCE5171588.1"/>
    <property type="molecule type" value="Genomic_DNA"/>
</dbReference>
<organism evidence="3 4">
    <name type="scientific">Paenibacillus profundus</name>
    <dbReference type="NCBI Taxonomy" id="1173085"/>
    <lineage>
        <taxon>Bacteria</taxon>
        <taxon>Bacillati</taxon>
        <taxon>Bacillota</taxon>
        <taxon>Bacilli</taxon>
        <taxon>Bacillales</taxon>
        <taxon>Paenibacillaceae</taxon>
        <taxon>Paenibacillus</taxon>
    </lineage>
</organism>
<dbReference type="Proteomes" id="UP001199916">
    <property type="component" value="Unassembled WGS sequence"/>
</dbReference>
<evidence type="ECO:0000313" key="3">
    <source>
        <dbReference type="EMBL" id="MCE5171588.1"/>
    </source>
</evidence>
<evidence type="ECO:0000259" key="2">
    <source>
        <dbReference type="Pfam" id="PF22570"/>
    </source>
</evidence>
<keyword evidence="1" id="KW-1133">Transmembrane helix</keyword>
<feature type="domain" description="LiaF transmembrane" evidence="2">
    <location>
        <begin position="9"/>
        <end position="98"/>
    </location>
</feature>
<feature type="transmembrane region" description="Helical" evidence="1">
    <location>
        <begin position="55"/>
        <end position="88"/>
    </location>
</feature>
<protein>
    <recommendedName>
        <fullName evidence="2">LiaF transmembrane domain-containing protein</fullName>
    </recommendedName>
</protein>
<sequence>MQMNKGNTFAFILIALGGFILLSKFGIHLGSWFGYLLPILLIGLGYYGVKAGNSTFGWIFIIIGSISLIGKLSWLIGIIVAVAMVGFGVSMLSSKRNRHPY</sequence>
<accession>A0ABS8YI32</accession>
<proteinExistence type="predicted"/>
<dbReference type="Pfam" id="PF22570">
    <property type="entry name" value="LiaF-TM"/>
    <property type="match status" value="1"/>
</dbReference>
<reference evidence="3 4" key="1">
    <citation type="submission" date="2021-11" db="EMBL/GenBank/DDBJ databases">
        <title>Draft genome sequence of Paenibacillus profundus YoMME, a new Gram-positive bacteria with exoelectrogenic properties.</title>
        <authorList>
            <person name="Hubenova Y."/>
            <person name="Hubenova E."/>
            <person name="Manasiev Y."/>
            <person name="Peykov S."/>
            <person name="Mitov M."/>
        </authorList>
    </citation>
    <scope>NUCLEOTIDE SEQUENCE [LARGE SCALE GENOMIC DNA]</scope>
    <source>
        <strain evidence="3 4">YoMME</strain>
    </source>
</reference>